<gene>
    <name evidence="1" type="ORF">Aiant_88250</name>
</gene>
<evidence type="ECO:0000313" key="1">
    <source>
        <dbReference type="EMBL" id="BCJ48168.1"/>
    </source>
</evidence>
<accession>A0ABN6CSE0</accession>
<dbReference type="RefSeq" id="WP_189330487.1">
    <property type="nucleotide sequence ID" value="NZ_AP023356.1"/>
</dbReference>
<sequence>MSADKVDPAILRLEGDRGVPVVIELHPVPVEQVSASQAGVLEHLDRSGVSGARGLTLANAVLATLSRDQVLDVAARPDVRKILLNEPQQVL</sequence>
<proteinExistence type="predicted"/>
<keyword evidence="2" id="KW-1185">Reference proteome</keyword>
<reference evidence="1 2" key="1">
    <citation type="submission" date="2020-08" db="EMBL/GenBank/DDBJ databases">
        <title>Whole genome shotgun sequence of Actinoplanes ianthinogenes NBRC 13996.</title>
        <authorList>
            <person name="Komaki H."/>
            <person name="Tamura T."/>
        </authorList>
    </citation>
    <scope>NUCLEOTIDE SEQUENCE [LARGE SCALE GENOMIC DNA]</scope>
    <source>
        <strain evidence="1 2">NBRC 13996</strain>
    </source>
</reference>
<dbReference type="Proteomes" id="UP000676967">
    <property type="component" value="Chromosome"/>
</dbReference>
<dbReference type="EMBL" id="AP023356">
    <property type="protein sequence ID" value="BCJ48168.1"/>
    <property type="molecule type" value="Genomic_DNA"/>
</dbReference>
<evidence type="ECO:0000313" key="2">
    <source>
        <dbReference type="Proteomes" id="UP000676967"/>
    </source>
</evidence>
<organism evidence="1 2">
    <name type="scientific">Actinoplanes ianthinogenes</name>
    <dbReference type="NCBI Taxonomy" id="122358"/>
    <lineage>
        <taxon>Bacteria</taxon>
        <taxon>Bacillati</taxon>
        <taxon>Actinomycetota</taxon>
        <taxon>Actinomycetes</taxon>
        <taxon>Micromonosporales</taxon>
        <taxon>Micromonosporaceae</taxon>
        <taxon>Actinoplanes</taxon>
    </lineage>
</organism>
<protein>
    <submittedName>
        <fullName evidence="1">Uncharacterized protein</fullName>
    </submittedName>
</protein>
<name>A0ABN6CSE0_9ACTN</name>